<dbReference type="STRING" id="1802613.A2V54_03725"/>
<dbReference type="EMBL" id="MEUW01000015">
    <property type="protein sequence ID" value="OGC44576.1"/>
    <property type="molecule type" value="Genomic_DNA"/>
</dbReference>
<gene>
    <name evidence="2" type="ORF">A2V54_03725</name>
</gene>
<dbReference type="AlphaFoldDB" id="A0A1F4UI18"/>
<dbReference type="Proteomes" id="UP000176583">
    <property type="component" value="Unassembled WGS sequence"/>
</dbReference>
<comment type="caution">
    <text evidence="2">The sequence shown here is derived from an EMBL/GenBank/DDBJ whole genome shotgun (WGS) entry which is preliminary data.</text>
</comment>
<accession>A0A1F4UI18</accession>
<proteinExistence type="predicted"/>
<feature type="compositionally biased region" description="Basic and acidic residues" evidence="1">
    <location>
        <begin position="14"/>
        <end position="33"/>
    </location>
</feature>
<name>A0A1F4UI18_UNCKA</name>
<evidence type="ECO:0000313" key="3">
    <source>
        <dbReference type="Proteomes" id="UP000176583"/>
    </source>
</evidence>
<evidence type="ECO:0000313" key="2">
    <source>
        <dbReference type="EMBL" id="OGC44576.1"/>
    </source>
</evidence>
<reference evidence="2 3" key="1">
    <citation type="journal article" date="2016" name="Nat. Commun.">
        <title>Thousands of microbial genomes shed light on interconnected biogeochemical processes in an aquifer system.</title>
        <authorList>
            <person name="Anantharaman K."/>
            <person name="Brown C.T."/>
            <person name="Hug L.A."/>
            <person name="Sharon I."/>
            <person name="Castelle C.J."/>
            <person name="Probst A.J."/>
            <person name="Thomas B.C."/>
            <person name="Singh A."/>
            <person name="Wilkins M.J."/>
            <person name="Karaoz U."/>
            <person name="Brodie E.L."/>
            <person name="Williams K.H."/>
            <person name="Hubbard S.S."/>
            <person name="Banfield J.F."/>
        </authorList>
    </citation>
    <scope>NUCLEOTIDE SEQUENCE [LARGE SCALE GENOMIC DNA]</scope>
</reference>
<evidence type="ECO:0000256" key="1">
    <source>
        <dbReference type="SAM" id="MobiDB-lite"/>
    </source>
</evidence>
<organism evidence="2 3">
    <name type="scientific">candidate division WWE3 bacterium RBG_19FT_COMBO_53_11</name>
    <dbReference type="NCBI Taxonomy" id="1802613"/>
    <lineage>
        <taxon>Bacteria</taxon>
        <taxon>Katanobacteria</taxon>
    </lineage>
</organism>
<feature type="region of interest" description="Disordered" evidence="1">
    <location>
        <begin position="1"/>
        <end position="33"/>
    </location>
</feature>
<sequence length="301" mass="33723">MLNNPEIAIDSSDTPDKSLLRTPEEEGRISAEKNSPKYEYTLKNGDSEIKVYGYRHTYNLDDVADMVQELEQMQPSLVLVEGQADERSKDIPEGAGEEDILRQNGEQTFIAWKAGLMGGEVKSWDIPTRQQMDLVKEKHSPDAIIGWIIGQGTKHVQDSGRPQTPEALREIIQIGYGSLAELSDKFGLDLSDENLQRISQKYTGKPILDITPEDAENLATPRKEGETNNVIRDMNNLRNEHAIDVINEAKEARRKILVIAGSSHAVVWEPVLRQMFPVGHSESTNGGPKNPADRRDSRVRD</sequence>
<feature type="compositionally biased region" description="Basic and acidic residues" evidence="1">
    <location>
        <begin position="291"/>
        <end position="301"/>
    </location>
</feature>
<protein>
    <submittedName>
        <fullName evidence="2">Uncharacterized protein</fullName>
    </submittedName>
</protein>
<feature type="region of interest" description="Disordered" evidence="1">
    <location>
        <begin position="278"/>
        <end position="301"/>
    </location>
</feature>